<feature type="repeat" description="HEAT" evidence="3">
    <location>
        <begin position="535"/>
        <end position="573"/>
    </location>
</feature>
<dbReference type="InterPro" id="IPR054573">
    <property type="entry name" value="PP2A/SF3B1-like_HEAT"/>
</dbReference>
<dbReference type="InterPro" id="IPR011989">
    <property type="entry name" value="ARM-like"/>
</dbReference>
<dbReference type="SUPFAM" id="SSF48371">
    <property type="entry name" value="ARM repeat"/>
    <property type="match status" value="1"/>
</dbReference>
<feature type="repeat" description="HEAT" evidence="3">
    <location>
        <begin position="340"/>
        <end position="378"/>
    </location>
</feature>
<evidence type="ECO:0000256" key="3">
    <source>
        <dbReference type="PROSITE-ProRule" id="PRU00103"/>
    </source>
</evidence>
<evidence type="ECO:0000313" key="6">
    <source>
        <dbReference type="Proteomes" id="UP001150062"/>
    </source>
</evidence>
<evidence type="ECO:0000313" key="5">
    <source>
        <dbReference type="EMBL" id="KAJ6242248.1"/>
    </source>
</evidence>
<keyword evidence="1" id="KW-0677">Repeat</keyword>
<comment type="similarity">
    <text evidence="2">Belongs to the phosphatase 2A regulatory subunit A family.</text>
</comment>
<dbReference type="Proteomes" id="UP001150062">
    <property type="component" value="Unassembled WGS sequence"/>
</dbReference>
<dbReference type="PANTHER" id="PTHR10648:SF4">
    <property type="entry name" value="PROTEIN PHOSPHATASE 2 (FORMERLY 2A), REGULATORY SUBUNIT A, BETA ISOFORM-RELATED"/>
    <property type="match status" value="1"/>
</dbReference>
<gene>
    <name evidence="5" type="ORF">M0813_03048</name>
</gene>
<comment type="caution">
    <text evidence="5">The sequence shown here is derived from an EMBL/GenBank/DDBJ whole genome shotgun (WGS) entry which is preliminary data.</text>
</comment>
<evidence type="ECO:0000256" key="2">
    <source>
        <dbReference type="ARBA" id="ARBA00038332"/>
    </source>
</evidence>
<name>A0ABQ8YCB4_9EUKA</name>
<organism evidence="5 6">
    <name type="scientific">Anaeramoeba flamelloides</name>
    <dbReference type="NCBI Taxonomy" id="1746091"/>
    <lineage>
        <taxon>Eukaryota</taxon>
        <taxon>Metamonada</taxon>
        <taxon>Anaeramoebidae</taxon>
        <taxon>Anaeramoeba</taxon>
    </lineage>
</organism>
<evidence type="ECO:0000259" key="4">
    <source>
        <dbReference type="Pfam" id="PF22646"/>
    </source>
</evidence>
<dbReference type="PROSITE" id="PS50077">
    <property type="entry name" value="HEAT_REPEAT"/>
    <property type="match status" value="5"/>
</dbReference>
<evidence type="ECO:0000256" key="1">
    <source>
        <dbReference type="ARBA" id="ARBA00022737"/>
    </source>
</evidence>
<sequence length="603" mass="69551">MSEQNIQQPTQIGLLIDELKSEDPKLRLHSIRQIKLIAQAIGIEKTREELIPFLSSKCSSLKFHRLSKPLNFKTQSLCFLPLDISEDEEIEILITLAKELGDFEIYVGGTEYVTTLLPTLISLSSFEETSLRVQVITSIEKLTKNFTPLQFEKIVFPYFQKLAKKKWFTTRSSACGLLSILYSQLDETHKAQLRKFWSAFCRDSDVIVRKSASKVFKKMLPLLEPDLVKNFAIPLFIDLSNDSQDSIRILAASNSLSFSQNLNEIDIIHDIVPVIQTLSIDKSWRFSKPIKPKVIETKILPLFLKLLRDTEPEVRTIICGKIADFCALLKQNLNFFKTILVPTLKELIHDNSEYVRVALADSITKLPPIVGKEITSENVVPLYLSLLREESAKIKLSIISNLNYVTDVLGIELIISLLIPSIIGLVKDNNWRIRLSIISYIPTLAPKLDIRYFNENFLQFSLNLLLDYVFTIREAACRNIQEFTRIFGFEWSIKFIFPSLVELSKNENYLFRQTAISCFSLLIPEYGCEYSKQTIWPELFRIASDPIPNIRLFLVTNLEKLLEYMDKEVFLETKEKLLLLVEDNDIDVIFFAKQLYNKIESKF</sequence>
<dbReference type="Gene3D" id="1.25.10.10">
    <property type="entry name" value="Leucine-rich Repeat Variant"/>
    <property type="match status" value="1"/>
</dbReference>
<dbReference type="EMBL" id="JAOAOG010000180">
    <property type="protein sequence ID" value="KAJ6242248.1"/>
    <property type="molecule type" value="Genomic_DNA"/>
</dbReference>
<feature type="repeat" description="HEAT" evidence="3">
    <location>
        <begin position="418"/>
        <end position="456"/>
    </location>
</feature>
<protein>
    <submittedName>
        <fullName evidence="5">Protein phosphatase 2 (Formerly 2a)</fullName>
    </submittedName>
</protein>
<keyword evidence="6" id="KW-1185">Reference proteome</keyword>
<dbReference type="InterPro" id="IPR051023">
    <property type="entry name" value="PP2A_Regulatory_Subunit_A"/>
</dbReference>
<proteinExistence type="inferred from homology"/>
<reference evidence="5" key="1">
    <citation type="submission" date="2022-08" db="EMBL/GenBank/DDBJ databases">
        <title>Novel sulfate-reducing endosymbionts in the free-living metamonad Anaeramoeba.</title>
        <authorList>
            <person name="Jerlstrom-Hultqvist J."/>
            <person name="Cepicka I."/>
            <person name="Gallot-Lavallee L."/>
            <person name="Salas-Leiva D."/>
            <person name="Curtis B.A."/>
            <person name="Zahonova K."/>
            <person name="Pipaliya S."/>
            <person name="Dacks J."/>
            <person name="Roger A.J."/>
        </authorList>
    </citation>
    <scope>NUCLEOTIDE SEQUENCE</scope>
    <source>
        <strain evidence="5">Schooner1</strain>
    </source>
</reference>
<dbReference type="Pfam" id="PF22646">
    <property type="entry name" value="PPP2R1A-like_HEAT"/>
    <property type="match status" value="1"/>
</dbReference>
<dbReference type="PANTHER" id="PTHR10648">
    <property type="entry name" value="SERINE/THREONINE-PROTEIN PHOSPHATASE PP2A 65 KDA REGULATORY SUBUNIT"/>
    <property type="match status" value="1"/>
</dbReference>
<feature type="repeat" description="HEAT" evidence="3">
    <location>
        <begin position="379"/>
        <end position="417"/>
    </location>
</feature>
<dbReference type="InterPro" id="IPR021133">
    <property type="entry name" value="HEAT_type_2"/>
</dbReference>
<accession>A0ABQ8YCB4</accession>
<dbReference type="InterPro" id="IPR016024">
    <property type="entry name" value="ARM-type_fold"/>
</dbReference>
<feature type="repeat" description="HEAT" evidence="3">
    <location>
        <begin position="299"/>
        <end position="332"/>
    </location>
</feature>
<feature type="domain" description="Phosphatase PP2A regulatory subunit A/Splicing factor 3B subunit 1-like HEAT repeat" evidence="4">
    <location>
        <begin position="293"/>
        <end position="371"/>
    </location>
</feature>